<evidence type="ECO:0000313" key="8">
    <source>
        <dbReference type="Proteomes" id="UP000094769"/>
    </source>
</evidence>
<feature type="transmembrane region" description="Helical" evidence="6">
    <location>
        <begin position="145"/>
        <end position="166"/>
    </location>
</feature>
<evidence type="ECO:0000256" key="5">
    <source>
        <dbReference type="ARBA" id="ARBA00023136"/>
    </source>
</evidence>
<dbReference type="GO" id="GO:0046428">
    <property type="term" value="F:1,4-dihydroxy-2-naphthoate polyprenyltransferase activity"/>
    <property type="evidence" value="ECO:0007669"/>
    <property type="project" value="UniProtKB-EC"/>
</dbReference>
<name>A0A7Z0VI77_9GAMM</name>
<dbReference type="PANTHER" id="PTHR13929">
    <property type="entry name" value="1,4-DIHYDROXY-2-NAPHTHOATE OCTAPRENYLTRANSFERASE"/>
    <property type="match status" value="1"/>
</dbReference>
<evidence type="ECO:0000256" key="1">
    <source>
        <dbReference type="ARBA" id="ARBA00004141"/>
    </source>
</evidence>
<feature type="transmembrane region" description="Helical" evidence="6">
    <location>
        <begin position="93"/>
        <end position="111"/>
    </location>
</feature>
<reference evidence="7 8" key="1">
    <citation type="submission" date="2016-06" db="EMBL/GenBank/DDBJ databases">
        <title>Genome sequence of endosymbiont of Candidatus Endolucinida thiodiazotropha.</title>
        <authorList>
            <person name="Poehlein A."/>
            <person name="Koenig S."/>
            <person name="Heiden S.E."/>
            <person name="Thuermer A."/>
            <person name="Voget S."/>
            <person name="Daniel R."/>
            <person name="Markert S."/>
            <person name="Gros O."/>
            <person name="Schweder T."/>
        </authorList>
    </citation>
    <scope>NUCLEOTIDE SEQUENCE [LARGE SCALE GENOMIC DNA]</scope>
    <source>
        <strain evidence="7 8">COS</strain>
    </source>
</reference>
<keyword evidence="3 6" id="KW-0812">Transmembrane</keyword>
<dbReference type="Pfam" id="PF01040">
    <property type="entry name" value="UbiA"/>
    <property type="match status" value="1"/>
</dbReference>
<feature type="transmembrane region" description="Helical" evidence="6">
    <location>
        <begin position="117"/>
        <end position="133"/>
    </location>
</feature>
<dbReference type="PIRSF" id="PIRSF005355">
    <property type="entry name" value="UBIAD1"/>
    <property type="match status" value="1"/>
</dbReference>
<evidence type="ECO:0000256" key="3">
    <source>
        <dbReference type="ARBA" id="ARBA00022692"/>
    </source>
</evidence>
<dbReference type="InterPro" id="IPR000537">
    <property type="entry name" value="UbiA_prenyltransferase"/>
</dbReference>
<feature type="transmembrane region" description="Helical" evidence="6">
    <location>
        <begin position="244"/>
        <end position="262"/>
    </location>
</feature>
<feature type="transmembrane region" description="Helical" evidence="6">
    <location>
        <begin position="220"/>
        <end position="238"/>
    </location>
</feature>
<dbReference type="EC" id="2.5.1.74" evidence="7"/>
<dbReference type="PANTHER" id="PTHR13929:SF0">
    <property type="entry name" value="UBIA PRENYLTRANSFERASE DOMAIN-CONTAINING PROTEIN 1"/>
    <property type="match status" value="1"/>
</dbReference>
<evidence type="ECO:0000313" key="7">
    <source>
        <dbReference type="EMBL" id="ODJ85654.1"/>
    </source>
</evidence>
<organism evidence="7 8">
    <name type="scientific">Candidatus Thiodiazotropha endolucinida</name>
    <dbReference type="NCBI Taxonomy" id="1655433"/>
    <lineage>
        <taxon>Bacteria</taxon>
        <taxon>Pseudomonadati</taxon>
        <taxon>Pseudomonadota</taxon>
        <taxon>Gammaproteobacteria</taxon>
        <taxon>Chromatiales</taxon>
        <taxon>Sedimenticolaceae</taxon>
        <taxon>Candidatus Thiodiazotropha</taxon>
    </lineage>
</organism>
<dbReference type="Proteomes" id="UP000094769">
    <property type="component" value="Unassembled WGS sequence"/>
</dbReference>
<accession>A0A7Z0VI77</accession>
<feature type="transmembrane region" description="Helical" evidence="6">
    <location>
        <begin position="274"/>
        <end position="292"/>
    </location>
</feature>
<feature type="transmembrane region" description="Helical" evidence="6">
    <location>
        <begin position="27"/>
        <end position="45"/>
    </location>
</feature>
<dbReference type="GO" id="GO:0042371">
    <property type="term" value="P:vitamin K biosynthetic process"/>
    <property type="evidence" value="ECO:0007669"/>
    <property type="project" value="TreeGrafter"/>
</dbReference>
<protein>
    <submittedName>
        <fullName evidence="7">1,4-dihydroxy-2-naphthoate octaprenyltransferase</fullName>
        <ecNumber evidence="7">2.5.1.74</ecNumber>
    </submittedName>
</protein>
<evidence type="ECO:0000256" key="4">
    <source>
        <dbReference type="ARBA" id="ARBA00022989"/>
    </source>
</evidence>
<dbReference type="CDD" id="cd13962">
    <property type="entry name" value="PT_UbiA_UBIAD1"/>
    <property type="match status" value="1"/>
</dbReference>
<keyword evidence="4 6" id="KW-1133">Transmembrane helix</keyword>
<dbReference type="EMBL" id="MARB01000041">
    <property type="protein sequence ID" value="ODJ85654.1"/>
    <property type="molecule type" value="Genomic_DNA"/>
</dbReference>
<keyword evidence="2 7" id="KW-0808">Transferase</keyword>
<evidence type="ECO:0000256" key="6">
    <source>
        <dbReference type="SAM" id="Phobius"/>
    </source>
</evidence>
<evidence type="ECO:0000256" key="2">
    <source>
        <dbReference type="ARBA" id="ARBA00022679"/>
    </source>
</evidence>
<feature type="transmembrane region" description="Helical" evidence="6">
    <location>
        <begin position="172"/>
        <end position="191"/>
    </location>
</feature>
<comment type="caution">
    <text evidence="7">The sequence shown here is derived from an EMBL/GenBank/DDBJ whole genome shotgun (WGS) entry which is preliminary data.</text>
</comment>
<dbReference type="GO" id="GO:0009234">
    <property type="term" value="P:menaquinone biosynthetic process"/>
    <property type="evidence" value="ECO:0007669"/>
    <property type="project" value="TreeGrafter"/>
</dbReference>
<feature type="transmembrane region" description="Helical" evidence="6">
    <location>
        <begin position="51"/>
        <end position="72"/>
    </location>
</feature>
<proteinExistence type="predicted"/>
<comment type="subcellular location">
    <subcellularLocation>
        <location evidence="1">Membrane</location>
        <topology evidence="1">Multi-pass membrane protein</topology>
    </subcellularLocation>
</comment>
<dbReference type="InterPro" id="IPR026046">
    <property type="entry name" value="UBIAD1"/>
</dbReference>
<gene>
    <name evidence="7" type="primary">menA</name>
    <name evidence="7" type="ORF">CODIS_41150</name>
</gene>
<sequence>MGSIAGCNLVLYPMNNKYTFVGALRPFSLVVAVATCGLGVSLALIDNADEHWLAWLVLLTGLLLQIAVNLVNDAPDLVNSELDQLSRQNILRNQKIGWIIMLLAVMLGLYMVSIRGWPLLLLGMVGVAGAWGYTGGKVNYKQRGLGIVLVFLLMGVLLIGGSYYVLSGLYTWRVFWLSLPFSLLSSLLLLSNELRDYESDRDAGIRTLIVRIGYHSGVKLYYLLISLVYLICAMLYWAGMLPGFFMLLITSLALVGPLNLLDSPTTQRQRLTPLTGRFYLLFGATYLATLWMDLP</sequence>
<keyword evidence="8" id="KW-1185">Reference proteome</keyword>
<dbReference type="AlphaFoldDB" id="A0A7Z0VI77"/>
<dbReference type="GO" id="GO:0016020">
    <property type="term" value="C:membrane"/>
    <property type="evidence" value="ECO:0007669"/>
    <property type="project" value="UniProtKB-SubCell"/>
</dbReference>
<keyword evidence="5 6" id="KW-0472">Membrane</keyword>